<dbReference type="OrthoDB" id="276825at2759"/>
<proteinExistence type="inferred from homology"/>
<comment type="caution">
    <text evidence="6">The sequence shown here is derived from an EMBL/GenBank/DDBJ whole genome shotgun (WGS) entry which is preliminary data.</text>
</comment>
<accession>A0A8S1JD67</accession>
<dbReference type="InterPro" id="IPR001353">
    <property type="entry name" value="Proteasome_sua/b"/>
</dbReference>
<dbReference type="CDD" id="cd01913">
    <property type="entry name" value="protease_HslV"/>
    <property type="match status" value="1"/>
</dbReference>
<dbReference type="PANTHER" id="PTHR32194">
    <property type="entry name" value="METALLOPROTEASE TLDD"/>
    <property type="match status" value="1"/>
</dbReference>
<dbReference type="Proteomes" id="UP000708148">
    <property type="component" value="Unassembled WGS sequence"/>
</dbReference>
<dbReference type="GO" id="GO:0009376">
    <property type="term" value="C:HslUV protease complex"/>
    <property type="evidence" value="ECO:0007669"/>
    <property type="project" value="InterPro"/>
</dbReference>
<evidence type="ECO:0000256" key="4">
    <source>
        <dbReference type="ARBA" id="ARBA00022801"/>
    </source>
</evidence>
<dbReference type="InterPro" id="IPR022281">
    <property type="entry name" value="ATP-dep_Prtase_HsIV_su"/>
</dbReference>
<keyword evidence="2" id="KW-0645">Protease</keyword>
<evidence type="ECO:0000256" key="1">
    <source>
        <dbReference type="ARBA" id="ARBA00006053"/>
    </source>
</evidence>
<dbReference type="AlphaFoldDB" id="A0A8S1JD67"/>
<organism evidence="6 7">
    <name type="scientific">Ostreobium quekettii</name>
    <dbReference type="NCBI Taxonomy" id="121088"/>
    <lineage>
        <taxon>Eukaryota</taxon>
        <taxon>Viridiplantae</taxon>
        <taxon>Chlorophyta</taxon>
        <taxon>core chlorophytes</taxon>
        <taxon>Ulvophyceae</taxon>
        <taxon>TCBD clade</taxon>
        <taxon>Bryopsidales</taxon>
        <taxon>Ostreobineae</taxon>
        <taxon>Ostreobiaceae</taxon>
        <taxon>Ostreobium</taxon>
    </lineage>
</organism>
<gene>
    <name evidence="6" type="ORF">OSTQU699_LOCUS10419</name>
</gene>
<evidence type="ECO:0000256" key="3">
    <source>
        <dbReference type="ARBA" id="ARBA00022698"/>
    </source>
</evidence>
<protein>
    <recommendedName>
        <fullName evidence="8">HslU--HslV peptidase</fullName>
    </recommendedName>
</protein>
<dbReference type="InterPro" id="IPR029055">
    <property type="entry name" value="Ntn_hydrolases_N"/>
</dbReference>
<dbReference type="PROSITE" id="PS51476">
    <property type="entry name" value="PROTEASOME_BETA_2"/>
    <property type="match status" value="1"/>
</dbReference>
<dbReference type="Gene3D" id="3.60.20.10">
    <property type="entry name" value="Glutamine Phosphoribosylpyrophosphate, subunit 1, domain 1"/>
    <property type="match status" value="1"/>
</dbReference>
<dbReference type="EMBL" id="CAJHUC010003010">
    <property type="protein sequence ID" value="CAD7705064.1"/>
    <property type="molecule type" value="Genomic_DNA"/>
</dbReference>
<feature type="compositionally biased region" description="Basic and acidic residues" evidence="5">
    <location>
        <begin position="290"/>
        <end position="324"/>
    </location>
</feature>
<feature type="compositionally biased region" description="Basic and acidic residues" evidence="5">
    <location>
        <begin position="271"/>
        <end position="283"/>
    </location>
</feature>
<comment type="similarity">
    <text evidence="1">Belongs to the peptidase T1B family. HslV subfamily.</text>
</comment>
<evidence type="ECO:0008006" key="8">
    <source>
        <dbReference type="Google" id="ProtNLM"/>
    </source>
</evidence>
<dbReference type="NCBIfam" id="TIGR03692">
    <property type="entry name" value="ATP_dep_HslV"/>
    <property type="match status" value="1"/>
</dbReference>
<dbReference type="Pfam" id="PF00227">
    <property type="entry name" value="Proteasome"/>
    <property type="match status" value="1"/>
</dbReference>
<dbReference type="GO" id="GO:0005839">
    <property type="term" value="C:proteasome core complex"/>
    <property type="evidence" value="ECO:0007669"/>
    <property type="project" value="InterPro"/>
</dbReference>
<reference evidence="6" key="1">
    <citation type="submission" date="2020-12" db="EMBL/GenBank/DDBJ databases">
        <authorList>
            <person name="Iha C."/>
        </authorList>
    </citation>
    <scope>NUCLEOTIDE SEQUENCE</scope>
</reference>
<feature type="compositionally biased region" description="Basic and acidic residues" evidence="5">
    <location>
        <begin position="223"/>
        <end position="236"/>
    </location>
</feature>
<feature type="region of interest" description="Disordered" evidence="5">
    <location>
        <begin position="192"/>
        <end position="324"/>
    </location>
</feature>
<keyword evidence="7" id="KW-1185">Reference proteome</keyword>
<evidence type="ECO:0000313" key="7">
    <source>
        <dbReference type="Proteomes" id="UP000708148"/>
    </source>
</evidence>
<keyword evidence="3" id="KW-0888">Threonine protease</keyword>
<dbReference type="GO" id="GO:0051603">
    <property type="term" value="P:proteolysis involved in protein catabolic process"/>
    <property type="evidence" value="ECO:0007669"/>
    <property type="project" value="InterPro"/>
</dbReference>
<evidence type="ECO:0000256" key="2">
    <source>
        <dbReference type="ARBA" id="ARBA00022670"/>
    </source>
</evidence>
<dbReference type="InterPro" id="IPR023333">
    <property type="entry name" value="Proteasome_suB-type"/>
</dbReference>
<dbReference type="PANTHER" id="PTHR32194:SF7">
    <property type="entry name" value="ATP-DEPENDENT PROTEASE SUBUNIT HSLV"/>
    <property type="match status" value="1"/>
</dbReference>
<sequence length="324" mass="33936">MGCALAYQLAAVRSTTVLCMRKGDTVLIAADGQVTIGSQIVKPNVRKIRKINDKVLVGYAGATADAFTLFDALEMKIEEYPDQIVRAAVELAKAWRTDKFLRKLEAVLLVADDNHLLEITGVGDVIEPHDGVMAIGSGGPYALAAARALIDIPGMDAKAVAEKAMKIAADICVYSNHNIMYEELTIQQEVSSPASSEALPVPDANPKTAGSGVEESGPTAPVADRDKIQEADDSAKACDGPMVEGADKVTSADGVKGEDAVDGSVSDAGDADGKTAEESKAMDEMQIAGDGKDADGKEGDGKKGDVKVKKEADKRSDGTSKRKK</sequence>
<evidence type="ECO:0000256" key="5">
    <source>
        <dbReference type="SAM" id="MobiDB-lite"/>
    </source>
</evidence>
<keyword evidence="4" id="KW-0378">Hydrolase</keyword>
<dbReference type="GO" id="GO:0004298">
    <property type="term" value="F:threonine-type endopeptidase activity"/>
    <property type="evidence" value="ECO:0007669"/>
    <property type="project" value="UniProtKB-KW"/>
</dbReference>
<dbReference type="NCBIfam" id="NF003964">
    <property type="entry name" value="PRK05456.1"/>
    <property type="match status" value="1"/>
</dbReference>
<dbReference type="SUPFAM" id="SSF56235">
    <property type="entry name" value="N-terminal nucleophile aminohydrolases (Ntn hydrolases)"/>
    <property type="match status" value="1"/>
</dbReference>
<name>A0A8S1JD67_9CHLO</name>
<evidence type="ECO:0000313" key="6">
    <source>
        <dbReference type="EMBL" id="CAD7705064.1"/>
    </source>
</evidence>